<keyword evidence="2" id="KW-1185">Reference proteome</keyword>
<dbReference type="Proteomes" id="UP001163321">
    <property type="component" value="Chromosome 1"/>
</dbReference>
<protein>
    <submittedName>
        <fullName evidence="1">Uncharacterized protein</fullName>
    </submittedName>
</protein>
<reference evidence="1 2" key="1">
    <citation type="journal article" date="2022" name="bioRxiv">
        <title>The genome of the oomycete Peronosclerospora sorghi, a cosmopolitan pathogen of maize and sorghum, is inflated with dispersed pseudogenes.</title>
        <authorList>
            <person name="Fletcher K."/>
            <person name="Martin F."/>
            <person name="Isakeit T."/>
            <person name="Cavanaugh K."/>
            <person name="Magill C."/>
            <person name="Michelmore R."/>
        </authorList>
    </citation>
    <scope>NUCLEOTIDE SEQUENCE [LARGE SCALE GENOMIC DNA]</scope>
    <source>
        <strain evidence="1">P6</strain>
    </source>
</reference>
<comment type="caution">
    <text evidence="1">The sequence shown here is derived from an EMBL/GenBank/DDBJ whole genome shotgun (WGS) entry which is preliminary data.</text>
</comment>
<sequence length="101" mass="11464">MVVLSRIWLWSTDLAEIQIIEDWIAPNQRGAINSMQTATSQFFFILTMLPGVVFNDPIQFQALVLFSLGAVLASALGFTYWTINYGRHRDIYVPTKRVAPT</sequence>
<organism evidence="1 2">
    <name type="scientific">Peronosclerospora sorghi</name>
    <dbReference type="NCBI Taxonomy" id="230839"/>
    <lineage>
        <taxon>Eukaryota</taxon>
        <taxon>Sar</taxon>
        <taxon>Stramenopiles</taxon>
        <taxon>Oomycota</taxon>
        <taxon>Peronosporomycetes</taxon>
        <taxon>Peronosporales</taxon>
        <taxon>Peronosporaceae</taxon>
        <taxon>Peronosclerospora</taxon>
    </lineage>
</organism>
<evidence type="ECO:0000313" key="1">
    <source>
        <dbReference type="EMBL" id="KAI9921745.1"/>
    </source>
</evidence>
<name>A0ACC0WS58_9STRA</name>
<gene>
    <name evidence="1" type="ORF">PsorP6_001088</name>
</gene>
<dbReference type="EMBL" id="CM047580">
    <property type="protein sequence ID" value="KAI9921745.1"/>
    <property type="molecule type" value="Genomic_DNA"/>
</dbReference>
<proteinExistence type="predicted"/>
<evidence type="ECO:0000313" key="2">
    <source>
        <dbReference type="Proteomes" id="UP001163321"/>
    </source>
</evidence>
<accession>A0ACC0WS58</accession>